<dbReference type="AlphaFoldDB" id="A0A9X1S2S5"/>
<reference evidence="2" key="1">
    <citation type="submission" date="2021-04" db="EMBL/GenBank/DDBJ databases">
        <title>Microbacterium tenobrionis sp. nov. and Microbacterium allomyrinae sp. nov., isolated from larvae of Tenobrio molitor and Allomyrina dichotoma, respectively.</title>
        <authorList>
            <person name="Lee S.D."/>
        </authorList>
    </citation>
    <scope>NUCLEOTIDE SEQUENCE</scope>
    <source>
        <strain evidence="2">BWT-G7</strain>
    </source>
</reference>
<dbReference type="InterPro" id="IPR051678">
    <property type="entry name" value="AGP_Transferase"/>
</dbReference>
<dbReference type="Gene3D" id="3.30.200.20">
    <property type="entry name" value="Phosphorylase Kinase, domain 1"/>
    <property type="match status" value="1"/>
</dbReference>
<accession>A0A9X1S2S5</accession>
<dbReference type="InterPro" id="IPR002575">
    <property type="entry name" value="Aminoglycoside_PTrfase"/>
</dbReference>
<gene>
    <name evidence="2" type="ORF">KEC57_09525</name>
</gene>
<evidence type="ECO:0000259" key="1">
    <source>
        <dbReference type="Pfam" id="PF01636"/>
    </source>
</evidence>
<dbReference type="Gene3D" id="3.90.1200.10">
    <property type="match status" value="1"/>
</dbReference>
<feature type="domain" description="Aminoglycoside phosphotransferase" evidence="1">
    <location>
        <begin position="38"/>
        <end position="273"/>
    </location>
</feature>
<name>A0A9X1S2S5_9MICO</name>
<evidence type="ECO:0000313" key="2">
    <source>
        <dbReference type="EMBL" id="MCC2032414.1"/>
    </source>
</evidence>
<protein>
    <submittedName>
        <fullName evidence="2">Phosphotransferase</fullName>
    </submittedName>
</protein>
<dbReference type="SUPFAM" id="SSF56112">
    <property type="entry name" value="Protein kinase-like (PK-like)"/>
    <property type="match status" value="1"/>
</dbReference>
<dbReference type="Proteomes" id="UP001139354">
    <property type="component" value="Unassembled WGS sequence"/>
</dbReference>
<organism evidence="2 3">
    <name type="scientific">Microbacterium allomyrinae</name>
    <dbReference type="NCBI Taxonomy" id="2830666"/>
    <lineage>
        <taxon>Bacteria</taxon>
        <taxon>Bacillati</taxon>
        <taxon>Actinomycetota</taxon>
        <taxon>Actinomycetes</taxon>
        <taxon>Micrococcales</taxon>
        <taxon>Microbacteriaceae</taxon>
        <taxon>Microbacterium</taxon>
    </lineage>
</organism>
<dbReference type="RefSeq" id="WP_229384350.1">
    <property type="nucleotide sequence ID" value="NZ_JAGTTN010000002.1"/>
</dbReference>
<comment type="caution">
    <text evidence="2">The sequence shown here is derived from an EMBL/GenBank/DDBJ whole genome shotgun (WGS) entry which is preliminary data.</text>
</comment>
<evidence type="ECO:0000313" key="3">
    <source>
        <dbReference type="Proteomes" id="UP001139354"/>
    </source>
</evidence>
<dbReference type="InterPro" id="IPR011009">
    <property type="entry name" value="Kinase-like_dom_sf"/>
</dbReference>
<proteinExistence type="predicted"/>
<keyword evidence="3" id="KW-1185">Reference proteome</keyword>
<dbReference type="Pfam" id="PF01636">
    <property type="entry name" value="APH"/>
    <property type="match status" value="1"/>
</dbReference>
<dbReference type="EMBL" id="JAGTTN010000002">
    <property type="protein sequence ID" value="MCC2032414.1"/>
    <property type="molecule type" value="Genomic_DNA"/>
</dbReference>
<dbReference type="PANTHER" id="PTHR21310">
    <property type="entry name" value="AMINOGLYCOSIDE PHOSPHOTRANSFERASE-RELATED-RELATED"/>
    <property type="match status" value="1"/>
</dbReference>
<dbReference type="PANTHER" id="PTHR21310:SF42">
    <property type="entry name" value="BIFUNCTIONAL AAC_APH"/>
    <property type="match status" value="1"/>
</dbReference>
<sequence length="306" mass="32725">MPDKPAAEVAIDAALVRSLVAGQALEKIPDAASLALMKVAEGWDNEVWRLGDELAVRLPRRAPAAPLVRNEQRALPAIAERLRPTGVRVPAPLLAGVPTDAYPWAWSIVPWIAGVRGLDVVRAERAPWAAPLAAALAALHVAAPDDHPINPVRGVPLGRRDTVFHERLAALRGAGTIGDTSAEALRDRWIRGVEAPSWVDDPVWIHGDLHPGNLVAEEGTLVGIIDFGDVTAGDPAYDLAVAWLAFDQAGRRLFRAATATRYDSATWVRARAWAAAVVVMFLTHSDDEPAYAALARAAAIEVIGDD</sequence>